<dbReference type="GO" id="GO:0000976">
    <property type="term" value="F:transcription cis-regulatory region binding"/>
    <property type="evidence" value="ECO:0007669"/>
    <property type="project" value="TreeGrafter"/>
</dbReference>
<dbReference type="RefSeq" id="WP_183351679.1">
    <property type="nucleotide sequence ID" value="NZ_JACHEO010000016.1"/>
</dbReference>
<dbReference type="PANTHER" id="PTHR48111:SF40">
    <property type="entry name" value="PHOSPHATE REGULON TRANSCRIPTIONAL REGULATORY PROTEIN PHOB"/>
    <property type="match status" value="1"/>
</dbReference>
<comment type="caution">
    <text evidence="6">The sequence shown here is derived from an EMBL/GenBank/DDBJ whole genome shotgun (WGS) entry which is preliminary data.</text>
</comment>
<evidence type="ECO:0000256" key="4">
    <source>
        <dbReference type="PROSITE-ProRule" id="PRU00169"/>
    </source>
</evidence>
<gene>
    <name evidence="6" type="ORF">HNQ81_002598</name>
</gene>
<feature type="modified residue" description="4-aspartylphosphate" evidence="4">
    <location>
        <position position="51"/>
    </location>
</feature>
<dbReference type="PANTHER" id="PTHR48111">
    <property type="entry name" value="REGULATOR OF RPOS"/>
    <property type="match status" value="1"/>
</dbReference>
<keyword evidence="1 4" id="KW-0597">Phosphoprotein</keyword>
<accession>A0A840URL1</accession>
<dbReference type="Gene3D" id="3.40.50.2300">
    <property type="match status" value="1"/>
</dbReference>
<sequence length="118" mass="13132">MRILLVDDETEFVATLAERLSFRNMEVDYATKAAEAIELAARKTYDLAVLDMKMPGISGIELKAMLEKQCPGMKYIFLTGHGSEEDYRTGSSEASGYLVKPINIDILVARIKKALEAK</sequence>
<protein>
    <submittedName>
        <fullName evidence="6">DNA-binding response OmpR family regulator</fullName>
    </submittedName>
</protein>
<dbReference type="PROSITE" id="PS50110">
    <property type="entry name" value="RESPONSE_REGULATORY"/>
    <property type="match status" value="1"/>
</dbReference>
<evidence type="ECO:0000313" key="7">
    <source>
        <dbReference type="Proteomes" id="UP000539642"/>
    </source>
</evidence>
<evidence type="ECO:0000259" key="5">
    <source>
        <dbReference type="PROSITE" id="PS50110"/>
    </source>
</evidence>
<evidence type="ECO:0000256" key="1">
    <source>
        <dbReference type="ARBA" id="ARBA00022553"/>
    </source>
</evidence>
<evidence type="ECO:0000256" key="2">
    <source>
        <dbReference type="ARBA" id="ARBA00023012"/>
    </source>
</evidence>
<proteinExistence type="predicted"/>
<dbReference type="EMBL" id="JACHEO010000016">
    <property type="protein sequence ID" value="MBB5348857.1"/>
    <property type="molecule type" value="Genomic_DNA"/>
</dbReference>
<dbReference type="AlphaFoldDB" id="A0A840URL1"/>
<keyword evidence="3 6" id="KW-0238">DNA-binding</keyword>
<name>A0A840URL1_9BACT</name>
<reference evidence="6 7" key="1">
    <citation type="submission" date="2020-08" db="EMBL/GenBank/DDBJ databases">
        <title>Genomic Encyclopedia of Type Strains, Phase IV (KMG-IV): sequencing the most valuable type-strain genomes for metagenomic binning, comparative biology and taxonomic classification.</title>
        <authorList>
            <person name="Goeker M."/>
        </authorList>
    </citation>
    <scope>NUCLEOTIDE SEQUENCE [LARGE SCALE GENOMIC DNA]</scope>
    <source>
        <strain evidence="6 7">DSM 28570</strain>
    </source>
</reference>
<dbReference type="InterPro" id="IPR011006">
    <property type="entry name" value="CheY-like_superfamily"/>
</dbReference>
<dbReference type="Pfam" id="PF00072">
    <property type="entry name" value="Response_reg"/>
    <property type="match status" value="1"/>
</dbReference>
<keyword evidence="7" id="KW-1185">Reference proteome</keyword>
<dbReference type="GO" id="GO:0006355">
    <property type="term" value="P:regulation of DNA-templated transcription"/>
    <property type="evidence" value="ECO:0007669"/>
    <property type="project" value="TreeGrafter"/>
</dbReference>
<dbReference type="SMART" id="SM00448">
    <property type="entry name" value="REC"/>
    <property type="match status" value="1"/>
</dbReference>
<dbReference type="Proteomes" id="UP000539642">
    <property type="component" value="Unassembled WGS sequence"/>
</dbReference>
<dbReference type="InterPro" id="IPR039420">
    <property type="entry name" value="WalR-like"/>
</dbReference>
<dbReference type="GO" id="GO:0032993">
    <property type="term" value="C:protein-DNA complex"/>
    <property type="evidence" value="ECO:0007669"/>
    <property type="project" value="TreeGrafter"/>
</dbReference>
<evidence type="ECO:0000313" key="6">
    <source>
        <dbReference type="EMBL" id="MBB5348857.1"/>
    </source>
</evidence>
<evidence type="ECO:0000256" key="3">
    <source>
        <dbReference type="ARBA" id="ARBA00023125"/>
    </source>
</evidence>
<dbReference type="InterPro" id="IPR001789">
    <property type="entry name" value="Sig_transdc_resp-reg_receiver"/>
</dbReference>
<organism evidence="6 7">
    <name type="scientific">Desulfoprunum benzoelyticum</name>
    <dbReference type="NCBI Taxonomy" id="1506996"/>
    <lineage>
        <taxon>Bacteria</taxon>
        <taxon>Pseudomonadati</taxon>
        <taxon>Thermodesulfobacteriota</taxon>
        <taxon>Desulfobulbia</taxon>
        <taxon>Desulfobulbales</taxon>
        <taxon>Desulfobulbaceae</taxon>
        <taxon>Desulfoprunum</taxon>
    </lineage>
</organism>
<feature type="domain" description="Response regulatory" evidence="5">
    <location>
        <begin position="2"/>
        <end position="115"/>
    </location>
</feature>
<dbReference type="SUPFAM" id="SSF52172">
    <property type="entry name" value="CheY-like"/>
    <property type="match status" value="1"/>
</dbReference>
<keyword evidence="2" id="KW-0902">Two-component regulatory system</keyword>
<dbReference type="GO" id="GO:0000156">
    <property type="term" value="F:phosphorelay response regulator activity"/>
    <property type="evidence" value="ECO:0007669"/>
    <property type="project" value="TreeGrafter"/>
</dbReference>
<dbReference type="GO" id="GO:0005829">
    <property type="term" value="C:cytosol"/>
    <property type="evidence" value="ECO:0007669"/>
    <property type="project" value="TreeGrafter"/>
</dbReference>